<dbReference type="Proteomes" id="UP001059663">
    <property type="component" value="Chromosome"/>
</dbReference>
<protein>
    <submittedName>
        <fullName evidence="1">Uncharacterized protein</fullName>
    </submittedName>
</protein>
<accession>A0AC61U6H7</accession>
<dbReference type="EMBL" id="CP087977">
    <property type="protein sequence ID" value="UUZ45626.1"/>
    <property type="molecule type" value="Genomic_DNA"/>
</dbReference>
<gene>
    <name evidence="1" type="ORF">LP422_06085</name>
</gene>
<reference evidence="1" key="1">
    <citation type="submission" date="2021-11" db="EMBL/GenBank/DDBJ databases">
        <title>Study of the species diversity of bacterial strains isolated from a unique natural object - Shulgan-Tash cave (Bashkiria).</title>
        <authorList>
            <person name="Sazanova A.L."/>
            <person name="Chirak E.R."/>
            <person name="Safronova V.I."/>
        </authorList>
    </citation>
    <scope>NUCLEOTIDE SEQUENCE</scope>
    <source>
        <strain evidence="1">P1</strain>
    </source>
</reference>
<evidence type="ECO:0000313" key="2">
    <source>
        <dbReference type="Proteomes" id="UP001059663"/>
    </source>
</evidence>
<organism evidence="1 2">
    <name type="scientific">Janibacter limosus</name>
    <dbReference type="NCBI Taxonomy" id="53458"/>
    <lineage>
        <taxon>Bacteria</taxon>
        <taxon>Bacillati</taxon>
        <taxon>Actinomycetota</taxon>
        <taxon>Actinomycetes</taxon>
        <taxon>Micrococcales</taxon>
        <taxon>Intrasporangiaceae</taxon>
        <taxon>Janibacter</taxon>
    </lineage>
</organism>
<name>A0AC61U6H7_9MICO</name>
<sequence>MTVLSAMTALTPVGGVGATRVRVHVPFDLRHSADLRQGFVTAIREGSELLVDISDSTVVDRGRLRDARRSARPRRPCRSPAALHRCRRADHPAAATSRSRAPPRRLSRAEPAAALAGGLTPDPPFVPGGCQLAEDSSAR</sequence>
<evidence type="ECO:0000313" key="1">
    <source>
        <dbReference type="EMBL" id="UUZ45626.1"/>
    </source>
</evidence>
<proteinExistence type="predicted"/>